<keyword evidence="2" id="KW-1133">Transmembrane helix</keyword>
<dbReference type="GO" id="GO:0005576">
    <property type="term" value="C:extracellular region"/>
    <property type="evidence" value="ECO:0007669"/>
    <property type="project" value="TreeGrafter"/>
</dbReference>
<feature type="domain" description="Mammalian cell entry C-terminal" evidence="4">
    <location>
        <begin position="176"/>
        <end position="344"/>
    </location>
</feature>
<protein>
    <submittedName>
        <fullName evidence="5">Mce family protein</fullName>
    </submittedName>
</protein>
<reference evidence="5 6" key="1">
    <citation type="submission" date="2011-11" db="EMBL/GenBank/DDBJ databases">
        <title>Whole genome shotgun sequence of Gordonia araii NBRC 100433.</title>
        <authorList>
            <person name="Yoshida Y."/>
            <person name="Hosoyama A."/>
            <person name="Tsuchikane K."/>
            <person name="Katsumata H."/>
            <person name="Yamazaki S."/>
            <person name="Fujita N."/>
        </authorList>
    </citation>
    <scope>NUCLEOTIDE SEQUENCE [LARGE SCALE GENOMIC DNA]</scope>
    <source>
        <strain evidence="5 6">NBRC 100433</strain>
    </source>
</reference>
<keyword evidence="2" id="KW-0472">Membrane</keyword>
<evidence type="ECO:0000259" key="3">
    <source>
        <dbReference type="Pfam" id="PF02470"/>
    </source>
</evidence>
<keyword evidence="6" id="KW-1185">Reference proteome</keyword>
<dbReference type="InterPro" id="IPR024516">
    <property type="entry name" value="Mce_C"/>
</dbReference>
<feature type="compositionally biased region" description="Polar residues" evidence="1">
    <location>
        <begin position="359"/>
        <end position="381"/>
    </location>
</feature>
<feature type="transmembrane region" description="Helical" evidence="2">
    <location>
        <begin position="51"/>
        <end position="71"/>
    </location>
</feature>
<dbReference type="InterPro" id="IPR005693">
    <property type="entry name" value="Mce"/>
</dbReference>
<evidence type="ECO:0000256" key="1">
    <source>
        <dbReference type="SAM" id="MobiDB-lite"/>
    </source>
</evidence>
<proteinExistence type="predicted"/>
<keyword evidence="2" id="KW-0812">Transmembrane</keyword>
<evidence type="ECO:0000313" key="6">
    <source>
        <dbReference type="Proteomes" id="UP000035088"/>
    </source>
</evidence>
<evidence type="ECO:0000256" key="2">
    <source>
        <dbReference type="SAM" id="Phobius"/>
    </source>
</evidence>
<feature type="domain" description="Mce/MlaD" evidence="3">
    <location>
        <begin position="80"/>
        <end position="155"/>
    </location>
</feature>
<dbReference type="InterPro" id="IPR052336">
    <property type="entry name" value="MlaD_Phospholipid_Transporter"/>
</dbReference>
<name>G7H7H5_9ACTN</name>
<comment type="caution">
    <text evidence="5">The sequence shown here is derived from an EMBL/GenBank/DDBJ whole genome shotgun (WGS) entry which is preliminary data.</text>
</comment>
<dbReference type="Pfam" id="PF02470">
    <property type="entry name" value="MlaD"/>
    <property type="match status" value="1"/>
</dbReference>
<dbReference type="OrthoDB" id="5241191at2"/>
<accession>G7H7H5</accession>
<sequence>MPNNVPDDAPTEQFGAGDLEAARAAREEAALNADPQKLHPSRRFAGRRSPVTVGALGIMLLLMLTVSSFYLSNLPIIGAGPRYTAQFSEAAGLQPGNEVRVAGIKVGQIDSVGLNRDGNKVDVKFTVTNTWIGDQTQASIQIKTLLGQKYLGLTPRGSRAADPSTPITDTVAPYDVIEAFSDASNQLTELDTDKVAESLQTMSTAFSGTAGDFGPALTGLSRLSETIAKRDQEVQKLLNATKTTSKILADRNEEFTRLIAGAGQLLDELNNRQQSISALLSSTTTLSKALSGIVADNQEQIGPALKSLQEVAGLLTKHKDNLGRSIQNLAPFYRLYANVLGNGRWFESMVTNLLPPALPQQNTTRPPNKTKLLNNGGTEAG</sequence>
<organism evidence="5 6">
    <name type="scientific">Gordonia araii NBRC 100433</name>
    <dbReference type="NCBI Taxonomy" id="1073574"/>
    <lineage>
        <taxon>Bacteria</taxon>
        <taxon>Bacillati</taxon>
        <taxon>Actinomycetota</taxon>
        <taxon>Actinomycetes</taxon>
        <taxon>Mycobacteriales</taxon>
        <taxon>Gordoniaceae</taxon>
        <taxon>Gordonia</taxon>
    </lineage>
</organism>
<gene>
    <name evidence="5" type="primary">mceC</name>
    <name evidence="5" type="ORF">GOARA_088_00640</name>
</gene>
<dbReference type="PANTHER" id="PTHR33371">
    <property type="entry name" value="INTERMEMBRANE PHOSPHOLIPID TRANSPORT SYSTEM BINDING PROTEIN MLAD-RELATED"/>
    <property type="match status" value="1"/>
</dbReference>
<dbReference type="NCBIfam" id="TIGR00996">
    <property type="entry name" value="Mtu_fam_mce"/>
    <property type="match status" value="1"/>
</dbReference>
<dbReference type="EMBL" id="BAEE01000088">
    <property type="protein sequence ID" value="GAB11800.1"/>
    <property type="molecule type" value="Genomic_DNA"/>
</dbReference>
<dbReference type="Proteomes" id="UP000035088">
    <property type="component" value="Unassembled WGS sequence"/>
</dbReference>
<dbReference type="InterPro" id="IPR003399">
    <property type="entry name" value="Mce/MlaD"/>
</dbReference>
<dbReference type="STRING" id="1073574.GOARA_088_00640"/>
<dbReference type="Pfam" id="PF11887">
    <property type="entry name" value="Mce4_CUP1"/>
    <property type="match status" value="1"/>
</dbReference>
<dbReference type="AlphaFoldDB" id="G7H7H5"/>
<dbReference type="PANTHER" id="PTHR33371:SF18">
    <property type="entry name" value="MCE-FAMILY PROTEIN MCE3C"/>
    <property type="match status" value="1"/>
</dbReference>
<dbReference type="PRINTS" id="PR01782">
    <property type="entry name" value="MCEVIRFACTOR"/>
</dbReference>
<feature type="region of interest" description="Disordered" evidence="1">
    <location>
        <begin position="357"/>
        <end position="381"/>
    </location>
</feature>
<evidence type="ECO:0000259" key="4">
    <source>
        <dbReference type="Pfam" id="PF11887"/>
    </source>
</evidence>
<evidence type="ECO:0000313" key="5">
    <source>
        <dbReference type="EMBL" id="GAB11800.1"/>
    </source>
</evidence>